<dbReference type="GO" id="GO:0005634">
    <property type="term" value="C:nucleus"/>
    <property type="evidence" value="ECO:0007669"/>
    <property type="project" value="TreeGrafter"/>
</dbReference>
<evidence type="ECO:0000259" key="2">
    <source>
        <dbReference type="PROSITE" id="PS51029"/>
    </source>
</evidence>
<name>A0A2H1WPR1_SPOFR</name>
<dbReference type="PROSITE" id="PS51029">
    <property type="entry name" value="MADF"/>
    <property type="match status" value="1"/>
</dbReference>
<dbReference type="InterPro" id="IPR006578">
    <property type="entry name" value="MADF-dom"/>
</dbReference>
<reference evidence="3" key="1">
    <citation type="submission" date="2016-07" db="EMBL/GenBank/DDBJ databases">
        <authorList>
            <person name="Bretaudeau A."/>
        </authorList>
    </citation>
    <scope>NUCLEOTIDE SEQUENCE</scope>
    <source>
        <strain evidence="3">Rice</strain>
        <tissue evidence="3">Whole body</tissue>
    </source>
</reference>
<feature type="region of interest" description="Disordered" evidence="1">
    <location>
        <begin position="1"/>
        <end position="20"/>
    </location>
</feature>
<dbReference type="EMBL" id="ODYU01010150">
    <property type="protein sequence ID" value="SOQ55060.1"/>
    <property type="molecule type" value="Genomic_DNA"/>
</dbReference>
<feature type="region of interest" description="Disordered" evidence="1">
    <location>
        <begin position="307"/>
        <end position="329"/>
    </location>
</feature>
<feature type="domain" description="MADF" evidence="2">
    <location>
        <begin position="31"/>
        <end position="122"/>
    </location>
</feature>
<dbReference type="AlphaFoldDB" id="A0A2H1WPR1"/>
<dbReference type="SMART" id="SM00595">
    <property type="entry name" value="MADF"/>
    <property type="match status" value="1"/>
</dbReference>
<sequence length="356" mass="40995">MSAKTESASQRGESDGEVGRLVDCSQADDRRLIQLVRERRLLYARNNMPVASYYNQVKRLWLEVANKMGWSVTDVRRKWSHIRNSYSRHLRNELHGVRTGRGRMVSKWYLADELDFLRQHMATDTCLKYVRCDSARENDPPHAPVAIGDIPGIGGIRGTIRHHKREFTAAHNEPDPPVWRVPFRARLKQLTHHRWGPAGRPSRHSYRPLYTIRHDPVAATHGDPSTPWFALTSSSPTSTLQLPVEMEPQPFCEDSSSPHSFEPDENSAYFHFFRGIHNDYQELPAKKQRLFRRECLAFLHRLLDEEDSRGQQDALDLSNSIETDDEKESKPFIISNIESIVGEPGSPTHERVTETT</sequence>
<gene>
    <name evidence="3" type="ORF">SFRICE_027921</name>
</gene>
<evidence type="ECO:0000313" key="3">
    <source>
        <dbReference type="EMBL" id="SOQ55060.1"/>
    </source>
</evidence>
<dbReference type="GO" id="GO:0005667">
    <property type="term" value="C:transcription regulator complex"/>
    <property type="evidence" value="ECO:0007669"/>
    <property type="project" value="TreeGrafter"/>
</dbReference>
<proteinExistence type="predicted"/>
<dbReference type="Pfam" id="PF10545">
    <property type="entry name" value="MADF_DNA_bdg"/>
    <property type="match status" value="1"/>
</dbReference>
<dbReference type="PANTHER" id="PTHR12243">
    <property type="entry name" value="MADF DOMAIN TRANSCRIPTION FACTOR"/>
    <property type="match status" value="1"/>
</dbReference>
<accession>A0A2H1WPR1</accession>
<protein>
    <submittedName>
        <fullName evidence="3">SFRICE_027921</fullName>
    </submittedName>
</protein>
<evidence type="ECO:0000256" key="1">
    <source>
        <dbReference type="SAM" id="MobiDB-lite"/>
    </source>
</evidence>
<dbReference type="PANTHER" id="PTHR12243:SF60">
    <property type="entry name" value="SI:CH211-15D5.12-RELATED"/>
    <property type="match status" value="1"/>
</dbReference>
<dbReference type="GO" id="GO:0006357">
    <property type="term" value="P:regulation of transcription by RNA polymerase II"/>
    <property type="evidence" value="ECO:0007669"/>
    <property type="project" value="TreeGrafter"/>
</dbReference>
<feature type="compositionally biased region" description="Polar residues" evidence="1">
    <location>
        <begin position="1"/>
        <end position="11"/>
    </location>
</feature>
<organism evidence="3">
    <name type="scientific">Spodoptera frugiperda</name>
    <name type="common">Fall armyworm</name>
    <dbReference type="NCBI Taxonomy" id="7108"/>
    <lineage>
        <taxon>Eukaryota</taxon>
        <taxon>Metazoa</taxon>
        <taxon>Ecdysozoa</taxon>
        <taxon>Arthropoda</taxon>
        <taxon>Hexapoda</taxon>
        <taxon>Insecta</taxon>
        <taxon>Pterygota</taxon>
        <taxon>Neoptera</taxon>
        <taxon>Endopterygota</taxon>
        <taxon>Lepidoptera</taxon>
        <taxon>Glossata</taxon>
        <taxon>Ditrysia</taxon>
        <taxon>Noctuoidea</taxon>
        <taxon>Noctuidae</taxon>
        <taxon>Amphipyrinae</taxon>
        <taxon>Spodoptera</taxon>
    </lineage>
</organism>
<dbReference type="InterPro" id="IPR039353">
    <property type="entry name" value="TF_Adf1"/>
</dbReference>